<evidence type="ECO:0000313" key="15">
    <source>
        <dbReference type="EMBL" id="RST90289.1"/>
    </source>
</evidence>
<keyword evidence="7 9" id="KW-0560">Oxidoreductase</keyword>
<feature type="domain" description="Pyrroline-5-carboxylate reductase catalytic N-terminal" evidence="13">
    <location>
        <begin position="2"/>
        <end position="97"/>
    </location>
</feature>
<evidence type="ECO:0000256" key="8">
    <source>
        <dbReference type="ARBA" id="ARBA00058118"/>
    </source>
</evidence>
<dbReference type="SUPFAM" id="SSF48179">
    <property type="entry name" value="6-phosphogluconate dehydrogenase C-terminal domain-like"/>
    <property type="match status" value="1"/>
</dbReference>
<feature type="binding site" evidence="11">
    <location>
        <begin position="67"/>
        <end position="70"/>
    </location>
    <ligand>
        <name>NADP(+)</name>
        <dbReference type="ChEBI" id="CHEBI:58349"/>
    </ligand>
</feature>
<comment type="caution">
    <text evidence="15">The sequence shown here is derived from an EMBL/GenBank/DDBJ whole genome shotgun (WGS) entry which is preliminary data.</text>
</comment>
<dbReference type="NCBIfam" id="TIGR00112">
    <property type="entry name" value="proC"/>
    <property type="match status" value="1"/>
</dbReference>
<evidence type="ECO:0000256" key="4">
    <source>
        <dbReference type="ARBA" id="ARBA00022605"/>
    </source>
</evidence>
<comment type="catalytic activity">
    <reaction evidence="9 12">
        <text>L-proline + NADP(+) = (S)-1-pyrroline-5-carboxylate + NADPH + 2 H(+)</text>
        <dbReference type="Rhea" id="RHEA:14109"/>
        <dbReference type="ChEBI" id="CHEBI:15378"/>
        <dbReference type="ChEBI" id="CHEBI:17388"/>
        <dbReference type="ChEBI" id="CHEBI:57783"/>
        <dbReference type="ChEBI" id="CHEBI:58349"/>
        <dbReference type="ChEBI" id="CHEBI:60039"/>
        <dbReference type="EC" id="1.5.1.2"/>
    </reaction>
</comment>
<feature type="binding site" evidence="11">
    <location>
        <position position="54"/>
    </location>
    <ligand>
        <name>NADPH</name>
        <dbReference type="ChEBI" id="CHEBI:57783"/>
    </ligand>
</feature>
<evidence type="ECO:0000256" key="7">
    <source>
        <dbReference type="ARBA" id="ARBA00023002"/>
    </source>
</evidence>
<evidence type="ECO:0000256" key="1">
    <source>
        <dbReference type="ARBA" id="ARBA00004496"/>
    </source>
</evidence>
<dbReference type="InterPro" id="IPR000304">
    <property type="entry name" value="Pyrroline-COOH_reductase"/>
</dbReference>
<evidence type="ECO:0000256" key="2">
    <source>
        <dbReference type="ARBA" id="ARBA00005525"/>
    </source>
</evidence>
<evidence type="ECO:0000256" key="10">
    <source>
        <dbReference type="NCBIfam" id="TIGR00112"/>
    </source>
</evidence>
<gene>
    <name evidence="9 15" type="primary">proC</name>
    <name evidence="15" type="ORF">C7P63_04240</name>
</gene>
<evidence type="ECO:0000313" key="16">
    <source>
        <dbReference type="Proteomes" id="UP000277864"/>
    </source>
</evidence>
<evidence type="ECO:0000256" key="12">
    <source>
        <dbReference type="RuleBase" id="RU003903"/>
    </source>
</evidence>
<proteinExistence type="inferred from homology"/>
<dbReference type="Gene3D" id="3.40.50.720">
    <property type="entry name" value="NAD(P)-binding Rossmann-like Domain"/>
    <property type="match status" value="1"/>
</dbReference>
<dbReference type="RefSeq" id="WP_125942902.1">
    <property type="nucleotide sequence ID" value="NZ_PXZH01000001.1"/>
</dbReference>
<dbReference type="InterPro" id="IPR008927">
    <property type="entry name" value="6-PGluconate_DH-like_C_sf"/>
</dbReference>
<dbReference type="PROSITE" id="PS00521">
    <property type="entry name" value="P5CR"/>
    <property type="match status" value="1"/>
</dbReference>
<dbReference type="OrthoDB" id="9805754at2"/>
<dbReference type="GO" id="GO:0004735">
    <property type="term" value="F:pyrroline-5-carboxylate reductase activity"/>
    <property type="evidence" value="ECO:0007669"/>
    <property type="project" value="UniProtKB-UniRule"/>
</dbReference>
<dbReference type="Pfam" id="PF14748">
    <property type="entry name" value="P5CR_dimer"/>
    <property type="match status" value="1"/>
</dbReference>
<dbReference type="SUPFAM" id="SSF51735">
    <property type="entry name" value="NAD(P)-binding Rossmann-fold domains"/>
    <property type="match status" value="1"/>
</dbReference>
<keyword evidence="5 9" id="KW-0641">Proline biosynthesis</keyword>
<keyword evidence="3 9" id="KW-0963">Cytoplasm</keyword>
<evidence type="ECO:0000259" key="14">
    <source>
        <dbReference type="Pfam" id="PF14748"/>
    </source>
</evidence>
<comment type="function">
    <text evidence="8 9">Catalyzes the reduction of 1-pyrroline-5-carboxylate (PCA) to L-proline.</text>
</comment>
<comment type="similarity">
    <text evidence="2 9 12">Belongs to the pyrroline-5-carboxylate reductase family.</text>
</comment>
<evidence type="ECO:0000256" key="5">
    <source>
        <dbReference type="ARBA" id="ARBA00022650"/>
    </source>
</evidence>
<dbReference type="Pfam" id="PF03807">
    <property type="entry name" value="F420_oxidored"/>
    <property type="match status" value="1"/>
</dbReference>
<dbReference type="InterPro" id="IPR036291">
    <property type="entry name" value="NAD(P)-bd_dom_sf"/>
</dbReference>
<protein>
    <recommendedName>
        <fullName evidence="9 10">Pyrroline-5-carboxylate reductase</fullName>
        <shortName evidence="9">P5C reductase</shortName>
        <shortName evidence="9">P5CR</shortName>
        <ecNumber evidence="9 10">1.5.1.2</ecNumber>
    </recommendedName>
    <alternativeName>
        <fullName evidence="9">PCA reductase</fullName>
    </alternativeName>
</protein>
<accession>A0A3S0ADM3</accession>
<feature type="binding site" evidence="11">
    <location>
        <begin position="6"/>
        <end position="11"/>
    </location>
    <ligand>
        <name>NADP(+)</name>
        <dbReference type="ChEBI" id="CHEBI:58349"/>
    </ligand>
</feature>
<organism evidence="15 16">
    <name type="scientific">Vagococcus humatus</name>
    <dbReference type="NCBI Taxonomy" id="1889241"/>
    <lineage>
        <taxon>Bacteria</taxon>
        <taxon>Bacillati</taxon>
        <taxon>Bacillota</taxon>
        <taxon>Bacilli</taxon>
        <taxon>Lactobacillales</taxon>
        <taxon>Enterococcaceae</taxon>
        <taxon>Vagococcus</taxon>
    </lineage>
</organism>
<dbReference type="InterPro" id="IPR053790">
    <property type="entry name" value="P5CR-like_CS"/>
</dbReference>
<comment type="catalytic activity">
    <reaction evidence="9">
        <text>L-proline + NAD(+) = (S)-1-pyrroline-5-carboxylate + NADH + 2 H(+)</text>
        <dbReference type="Rhea" id="RHEA:14105"/>
        <dbReference type="ChEBI" id="CHEBI:15378"/>
        <dbReference type="ChEBI" id="CHEBI:17388"/>
        <dbReference type="ChEBI" id="CHEBI:57540"/>
        <dbReference type="ChEBI" id="CHEBI:57945"/>
        <dbReference type="ChEBI" id="CHEBI:60039"/>
        <dbReference type="EC" id="1.5.1.2"/>
    </reaction>
</comment>
<dbReference type="PANTHER" id="PTHR11645:SF0">
    <property type="entry name" value="PYRROLINE-5-CARBOXYLATE REDUCTASE 3"/>
    <property type="match status" value="1"/>
</dbReference>
<dbReference type="EMBL" id="PXZH01000001">
    <property type="protein sequence ID" value="RST90289.1"/>
    <property type="molecule type" value="Genomic_DNA"/>
</dbReference>
<keyword evidence="4 9" id="KW-0028">Amino-acid biosynthesis</keyword>
<dbReference type="FunFam" id="1.10.3730.10:FF:000001">
    <property type="entry name" value="Pyrroline-5-carboxylate reductase"/>
    <property type="match status" value="1"/>
</dbReference>
<evidence type="ECO:0000259" key="13">
    <source>
        <dbReference type="Pfam" id="PF03807"/>
    </source>
</evidence>
<dbReference type="GO" id="GO:0005737">
    <property type="term" value="C:cytoplasm"/>
    <property type="evidence" value="ECO:0007669"/>
    <property type="project" value="UniProtKB-SubCell"/>
</dbReference>
<dbReference type="InterPro" id="IPR029036">
    <property type="entry name" value="P5CR_dimer"/>
</dbReference>
<name>A0A3S0ADM3_9ENTE</name>
<dbReference type="Proteomes" id="UP000277864">
    <property type="component" value="Unassembled WGS sequence"/>
</dbReference>
<dbReference type="PANTHER" id="PTHR11645">
    <property type="entry name" value="PYRROLINE-5-CARBOXYLATE REDUCTASE"/>
    <property type="match status" value="1"/>
</dbReference>
<dbReference type="Gene3D" id="1.10.3730.10">
    <property type="entry name" value="ProC C-terminal domain-like"/>
    <property type="match status" value="1"/>
</dbReference>
<dbReference type="HAMAP" id="MF_01925">
    <property type="entry name" value="P5C_reductase"/>
    <property type="match status" value="1"/>
</dbReference>
<keyword evidence="16" id="KW-1185">Reference proteome</keyword>
<feature type="domain" description="Pyrroline-5-carboxylate reductase dimerisation" evidence="14">
    <location>
        <begin position="162"/>
        <end position="266"/>
    </location>
</feature>
<keyword evidence="6 9" id="KW-0521">NADP</keyword>
<evidence type="ECO:0000256" key="11">
    <source>
        <dbReference type="PIRSR" id="PIRSR000193-1"/>
    </source>
</evidence>
<sequence length="270" mass="29219">MKIGFIGGGNMATAIIQGIISSQLIPADNIWVSTKTNRCKELENLYHIHAAKSNLELAAQVDFIVLAVKPHIVPVVLKEITPILEQKRVLLISIAAGLSLENLQNLTLTLKEEPIIRVMPNMNVGIGQGVSAICSNSQVTETEEQQVIGLFKTVGSTYLIPEKDFRIFTAIAGCSPAYTYLYIDSLARAGVKHGLSKDVATQIAAEAVLGSADMITKSNDSPWDLIDRVCSPGGTTIEGLLTLQEDKFTSAIVRALDATIEKDQKMELDN</sequence>
<comment type="pathway">
    <text evidence="9 12">Amino-acid biosynthesis; L-proline biosynthesis; L-proline from L-glutamate 5-semialdehyde: step 1/1.</text>
</comment>
<comment type="subcellular location">
    <subcellularLocation>
        <location evidence="1 9">Cytoplasm</location>
    </subcellularLocation>
</comment>
<evidence type="ECO:0000256" key="9">
    <source>
        <dbReference type="HAMAP-Rule" id="MF_01925"/>
    </source>
</evidence>
<dbReference type="UniPathway" id="UPA00098">
    <property type="reaction ID" value="UER00361"/>
</dbReference>
<dbReference type="GO" id="GO:0055129">
    <property type="term" value="P:L-proline biosynthetic process"/>
    <property type="evidence" value="ECO:0007669"/>
    <property type="project" value="UniProtKB-UniRule"/>
</dbReference>
<dbReference type="FunFam" id="3.40.50.720:FF:000190">
    <property type="entry name" value="Pyrroline-5-carboxylate reductase"/>
    <property type="match status" value="1"/>
</dbReference>
<reference evidence="15 16" key="1">
    <citation type="submission" date="2018-03" db="EMBL/GenBank/DDBJ databases">
        <authorList>
            <person name="Gulvik C.A."/>
        </authorList>
    </citation>
    <scope>NUCLEOTIDE SEQUENCE [LARGE SCALE GENOMIC DNA]</scope>
    <source>
        <strain evidence="15 16">JCM 31581</strain>
    </source>
</reference>
<dbReference type="PIRSF" id="PIRSF000193">
    <property type="entry name" value="Pyrrol-5-carb_rd"/>
    <property type="match status" value="1"/>
</dbReference>
<evidence type="ECO:0000256" key="3">
    <source>
        <dbReference type="ARBA" id="ARBA00022490"/>
    </source>
</evidence>
<dbReference type="AlphaFoldDB" id="A0A3S0ADM3"/>
<dbReference type="InterPro" id="IPR028939">
    <property type="entry name" value="P5C_Rdtase_cat_N"/>
</dbReference>
<evidence type="ECO:0000256" key="6">
    <source>
        <dbReference type="ARBA" id="ARBA00022857"/>
    </source>
</evidence>
<dbReference type="EC" id="1.5.1.2" evidence="9 10"/>